<evidence type="ECO:0000313" key="1">
    <source>
        <dbReference type="EMBL" id="ACR69385.1"/>
    </source>
</evidence>
<dbReference type="AlphaFoldDB" id="C5BFV7"/>
<dbReference type="HOGENOM" id="CLU_3269249_0_0_6"/>
<dbReference type="EMBL" id="CP001600">
    <property type="protein sequence ID" value="ACR69385.1"/>
    <property type="molecule type" value="Genomic_DNA"/>
</dbReference>
<evidence type="ECO:0000313" key="2">
    <source>
        <dbReference type="Proteomes" id="UP000001485"/>
    </source>
</evidence>
<sequence>MCQQRGYNGFSVYPTHASTAVRTALRCVSRRVAGRFPSANR</sequence>
<organism evidence="1 2">
    <name type="scientific">Edwardsiella ictaluri (strain 93-146)</name>
    <dbReference type="NCBI Taxonomy" id="634503"/>
    <lineage>
        <taxon>Bacteria</taxon>
        <taxon>Pseudomonadati</taxon>
        <taxon>Pseudomonadota</taxon>
        <taxon>Gammaproteobacteria</taxon>
        <taxon>Enterobacterales</taxon>
        <taxon>Hafniaceae</taxon>
        <taxon>Edwardsiella</taxon>
    </lineage>
</organism>
<protein>
    <submittedName>
        <fullName evidence="1">Uncharacterized protein</fullName>
    </submittedName>
</protein>
<name>C5BFV7_EDWI9</name>
<proteinExistence type="predicted"/>
<reference evidence="1 2" key="2">
    <citation type="journal article" date="2012" name="J. Bacteriol.">
        <title>Genome Sequence of Edwardsiella ictaluri 93-146, a Strain Associated with a Natural Channel Catfish Outbreak of Enteric Septicemia of Catfish.</title>
        <authorList>
            <person name="Williams M.L."/>
            <person name="Gillaspy A.F."/>
            <person name="Dyer D.W."/>
            <person name="Thune R.L."/>
            <person name="Waldbieser G.C."/>
            <person name="Schuster S.C."/>
            <person name="Gipson J."/>
            <person name="Zaitshik J."/>
            <person name="Landry C."/>
            <person name="Banes M.M."/>
            <person name="Lawrence M.L."/>
        </authorList>
    </citation>
    <scope>NUCLEOTIDE SEQUENCE [LARGE SCALE GENOMIC DNA]</scope>
    <source>
        <strain evidence="1 2">93-146</strain>
    </source>
</reference>
<gene>
    <name evidence="1" type="ordered locus">NT01EI_2211</name>
</gene>
<dbReference type="Proteomes" id="UP000001485">
    <property type="component" value="Chromosome"/>
</dbReference>
<accession>C5BFV7</accession>
<dbReference type="KEGG" id="eic:NT01EI_2211"/>
<reference evidence="2" key="1">
    <citation type="submission" date="2009-03" db="EMBL/GenBank/DDBJ databases">
        <title>Complete genome sequence of Edwardsiella ictaluri 93-146.</title>
        <authorList>
            <person name="Williams M.L."/>
            <person name="Gillaspy A.F."/>
            <person name="Dyer D.W."/>
            <person name="Thune R.L."/>
            <person name="Waldbieser G.C."/>
            <person name="Schuster S.C."/>
            <person name="Gipson J."/>
            <person name="Zaitshik J."/>
            <person name="Landry C."/>
            <person name="Lawrence M.L."/>
        </authorList>
    </citation>
    <scope>NUCLEOTIDE SEQUENCE [LARGE SCALE GENOMIC DNA]</scope>
    <source>
        <strain evidence="2">93-146</strain>
    </source>
</reference>